<dbReference type="EMBL" id="SDMP01000015">
    <property type="protein sequence ID" value="RYR06968.1"/>
    <property type="molecule type" value="Genomic_DNA"/>
</dbReference>
<evidence type="ECO:0000256" key="1">
    <source>
        <dbReference type="ARBA" id="ARBA00007469"/>
    </source>
</evidence>
<dbReference type="Gene3D" id="3.90.730.10">
    <property type="entry name" value="Ribonuclease T2-like"/>
    <property type="match status" value="1"/>
</dbReference>
<dbReference type="Pfam" id="PF00445">
    <property type="entry name" value="Ribonuclease_T2"/>
    <property type="match status" value="1"/>
</dbReference>
<gene>
    <name evidence="3" type="ORF">Ahy_B05g074290</name>
</gene>
<dbReference type="GO" id="GO:0033897">
    <property type="term" value="F:ribonuclease T2 activity"/>
    <property type="evidence" value="ECO:0007669"/>
    <property type="project" value="InterPro"/>
</dbReference>
<evidence type="ECO:0000313" key="4">
    <source>
        <dbReference type="Proteomes" id="UP000289738"/>
    </source>
</evidence>
<name>A0A444YYH0_ARAHY</name>
<evidence type="ECO:0000313" key="3">
    <source>
        <dbReference type="EMBL" id="RYR06968.1"/>
    </source>
</evidence>
<protein>
    <submittedName>
        <fullName evidence="3">Uncharacterized protein</fullName>
    </submittedName>
</protein>
<comment type="caution">
    <text evidence="3">The sequence shown here is derived from an EMBL/GenBank/DDBJ whole genome shotgun (WGS) entry which is preliminary data.</text>
</comment>
<comment type="similarity">
    <text evidence="1 2">Belongs to the RNase T2 family.</text>
</comment>
<accession>A0A444YYH0</accession>
<organism evidence="3 4">
    <name type="scientific">Arachis hypogaea</name>
    <name type="common">Peanut</name>
    <dbReference type="NCBI Taxonomy" id="3818"/>
    <lineage>
        <taxon>Eukaryota</taxon>
        <taxon>Viridiplantae</taxon>
        <taxon>Streptophyta</taxon>
        <taxon>Embryophyta</taxon>
        <taxon>Tracheophyta</taxon>
        <taxon>Spermatophyta</taxon>
        <taxon>Magnoliopsida</taxon>
        <taxon>eudicotyledons</taxon>
        <taxon>Gunneridae</taxon>
        <taxon>Pentapetalae</taxon>
        <taxon>rosids</taxon>
        <taxon>fabids</taxon>
        <taxon>Fabales</taxon>
        <taxon>Fabaceae</taxon>
        <taxon>Papilionoideae</taxon>
        <taxon>50 kb inversion clade</taxon>
        <taxon>dalbergioids sensu lato</taxon>
        <taxon>Dalbergieae</taxon>
        <taxon>Pterocarpus clade</taxon>
        <taxon>Arachis</taxon>
    </lineage>
</organism>
<reference evidence="3 4" key="1">
    <citation type="submission" date="2019-01" db="EMBL/GenBank/DDBJ databases">
        <title>Sequencing of cultivated peanut Arachis hypogaea provides insights into genome evolution and oil improvement.</title>
        <authorList>
            <person name="Chen X."/>
        </authorList>
    </citation>
    <scope>NUCLEOTIDE SEQUENCE [LARGE SCALE GENOMIC DNA]</scope>
    <source>
        <strain evidence="4">cv. Fuhuasheng</strain>
        <tissue evidence="3">Leaves</tissue>
    </source>
</reference>
<dbReference type="GO" id="GO:0003723">
    <property type="term" value="F:RNA binding"/>
    <property type="evidence" value="ECO:0007669"/>
    <property type="project" value="InterPro"/>
</dbReference>
<proteinExistence type="inferred from homology"/>
<dbReference type="SUPFAM" id="SSF55895">
    <property type="entry name" value="Ribonuclease Rh-like"/>
    <property type="match status" value="1"/>
</dbReference>
<dbReference type="InterPro" id="IPR001568">
    <property type="entry name" value="RNase_T2-like"/>
</dbReference>
<dbReference type="InterPro" id="IPR036430">
    <property type="entry name" value="RNase_T2-like_sf"/>
</dbReference>
<keyword evidence="4" id="KW-1185">Reference proteome</keyword>
<dbReference type="Proteomes" id="UP000289738">
    <property type="component" value="Chromosome B05"/>
</dbReference>
<evidence type="ECO:0000256" key="2">
    <source>
        <dbReference type="RuleBase" id="RU004328"/>
    </source>
</evidence>
<dbReference type="AlphaFoldDB" id="A0A444YYH0"/>
<sequence>MHTAHRGQQMNHLPRLFIVSDSNNITFAINFHHIFPSEIGSSRITTTPHRSNMVQSLPCHTLYSLFYSSIESITDAIKNEIGFTPGIKCNMDSEHNSWLYQVYMCINTSGLNLI</sequence>